<dbReference type="Pfam" id="PF06985">
    <property type="entry name" value="HET"/>
    <property type="match status" value="1"/>
</dbReference>
<gene>
    <name evidence="2 4" type="ORF">BDZ99DRAFT_149695</name>
</gene>
<reference evidence="4" key="3">
    <citation type="submission" date="2025-04" db="UniProtKB">
        <authorList>
            <consortium name="RefSeq"/>
        </authorList>
    </citation>
    <scope>IDENTIFICATION</scope>
    <source>
        <strain evidence="4">CBS 304.34</strain>
    </source>
</reference>
<dbReference type="InterPro" id="IPR052895">
    <property type="entry name" value="HetReg/Transcr_Mod"/>
</dbReference>
<keyword evidence="3" id="KW-1185">Reference proteome</keyword>
<sequence>MDWRQLPTACSIEGDPNYQDCRLPRDEAIGLGLIQEPASDEAISLSDLPEFQYLPLLDPRRSIRVLCLEGPRRVQGHHQETVPSASFHHFPLVAKLPFIALSYAWGNPEKKCPILLNDCLFWVTESLASALERFQEQDRMLPLWADAICINQEDLKEKGPHD</sequence>
<reference evidence="4" key="2">
    <citation type="submission" date="2020-04" db="EMBL/GenBank/DDBJ databases">
        <authorList>
            <consortium name="NCBI Genome Project"/>
        </authorList>
    </citation>
    <scope>NUCLEOTIDE SEQUENCE</scope>
    <source>
        <strain evidence="4">CBS 304.34</strain>
    </source>
</reference>
<proteinExistence type="predicted"/>
<evidence type="ECO:0000313" key="3">
    <source>
        <dbReference type="Proteomes" id="UP000504636"/>
    </source>
</evidence>
<protein>
    <recommendedName>
        <fullName evidence="1">Heterokaryon incompatibility domain-containing protein</fullName>
    </recommendedName>
</protein>
<dbReference type="AlphaFoldDB" id="A0A6A6Y745"/>
<reference evidence="2 4" key="1">
    <citation type="journal article" date="2020" name="Stud. Mycol.">
        <title>101 Dothideomycetes genomes: a test case for predicting lifestyles and emergence of pathogens.</title>
        <authorList>
            <person name="Haridas S."/>
            <person name="Albert R."/>
            <person name="Binder M."/>
            <person name="Bloem J."/>
            <person name="Labutti K."/>
            <person name="Salamov A."/>
            <person name="Andreopoulos B."/>
            <person name="Baker S."/>
            <person name="Barry K."/>
            <person name="Bills G."/>
            <person name="Bluhm B."/>
            <person name="Cannon C."/>
            <person name="Castanera R."/>
            <person name="Culley D."/>
            <person name="Daum C."/>
            <person name="Ezra D."/>
            <person name="Gonzalez J."/>
            <person name="Henrissat B."/>
            <person name="Kuo A."/>
            <person name="Liang C."/>
            <person name="Lipzen A."/>
            <person name="Lutzoni F."/>
            <person name="Magnuson J."/>
            <person name="Mondo S."/>
            <person name="Nolan M."/>
            <person name="Ohm R."/>
            <person name="Pangilinan J."/>
            <person name="Park H.-J."/>
            <person name="Ramirez L."/>
            <person name="Alfaro M."/>
            <person name="Sun H."/>
            <person name="Tritt A."/>
            <person name="Yoshinaga Y."/>
            <person name="Zwiers L.-H."/>
            <person name="Turgeon B."/>
            <person name="Goodwin S."/>
            <person name="Spatafora J."/>
            <person name="Crous P."/>
            <person name="Grigoriev I."/>
        </authorList>
    </citation>
    <scope>NUCLEOTIDE SEQUENCE</scope>
    <source>
        <strain evidence="2 4">CBS 304.34</strain>
    </source>
</reference>
<dbReference type="PANTHER" id="PTHR24148">
    <property type="entry name" value="ANKYRIN REPEAT DOMAIN-CONTAINING PROTEIN 39 HOMOLOG-RELATED"/>
    <property type="match status" value="1"/>
</dbReference>
<accession>A0A6A6Y745</accession>
<name>A0A6A6Y745_9PEZI</name>
<evidence type="ECO:0000313" key="4">
    <source>
        <dbReference type="RefSeq" id="XP_033571615.1"/>
    </source>
</evidence>
<dbReference type="RefSeq" id="XP_033571615.1">
    <property type="nucleotide sequence ID" value="XM_033712766.1"/>
</dbReference>
<evidence type="ECO:0000259" key="1">
    <source>
        <dbReference type="Pfam" id="PF06985"/>
    </source>
</evidence>
<evidence type="ECO:0000313" key="2">
    <source>
        <dbReference type="EMBL" id="KAF2804651.1"/>
    </source>
</evidence>
<dbReference type="GeneID" id="54453659"/>
<dbReference type="Proteomes" id="UP000504636">
    <property type="component" value="Unplaced"/>
</dbReference>
<dbReference type="EMBL" id="MU003712">
    <property type="protein sequence ID" value="KAF2804651.1"/>
    <property type="molecule type" value="Genomic_DNA"/>
</dbReference>
<feature type="domain" description="Heterokaryon incompatibility" evidence="1">
    <location>
        <begin position="98"/>
        <end position="159"/>
    </location>
</feature>
<dbReference type="PANTHER" id="PTHR24148:SF73">
    <property type="entry name" value="HET DOMAIN PROTEIN (AFU_ORTHOLOGUE AFUA_8G01020)"/>
    <property type="match status" value="1"/>
</dbReference>
<dbReference type="InterPro" id="IPR010730">
    <property type="entry name" value="HET"/>
</dbReference>
<dbReference type="OrthoDB" id="2157530at2759"/>
<organism evidence="2">
    <name type="scientific">Mytilinidion resinicola</name>
    <dbReference type="NCBI Taxonomy" id="574789"/>
    <lineage>
        <taxon>Eukaryota</taxon>
        <taxon>Fungi</taxon>
        <taxon>Dikarya</taxon>
        <taxon>Ascomycota</taxon>
        <taxon>Pezizomycotina</taxon>
        <taxon>Dothideomycetes</taxon>
        <taxon>Pleosporomycetidae</taxon>
        <taxon>Mytilinidiales</taxon>
        <taxon>Mytilinidiaceae</taxon>
        <taxon>Mytilinidion</taxon>
    </lineage>
</organism>